<name>A0A6P4IBL5_DROKI</name>
<dbReference type="Gene3D" id="3.40.50.1000">
    <property type="entry name" value="HAD superfamily/HAD-like"/>
    <property type="match status" value="1"/>
</dbReference>
<protein>
    <submittedName>
        <fullName evidence="3">CTD nuclear envelope phosphatase 1 homolog</fullName>
    </submittedName>
</protein>
<dbReference type="PROSITE" id="PS50969">
    <property type="entry name" value="FCP1"/>
    <property type="match status" value="1"/>
</dbReference>
<dbReference type="SMART" id="SM00577">
    <property type="entry name" value="CPDc"/>
    <property type="match status" value="1"/>
</dbReference>
<dbReference type="OMA" id="RCTRFEC"/>
<dbReference type="AlphaFoldDB" id="A0A6P4IBL5"/>
<keyword evidence="2" id="KW-1185">Reference proteome</keyword>
<dbReference type="Pfam" id="PF03031">
    <property type="entry name" value="NIF"/>
    <property type="match status" value="1"/>
</dbReference>
<dbReference type="GO" id="GO:0016791">
    <property type="term" value="F:phosphatase activity"/>
    <property type="evidence" value="ECO:0007669"/>
    <property type="project" value="InterPro"/>
</dbReference>
<dbReference type="SUPFAM" id="SSF56784">
    <property type="entry name" value="HAD-like"/>
    <property type="match status" value="1"/>
</dbReference>
<sequence length="264" mass="29916">MTGDSFISLIFGLQTWGLVLAIICLNEPRLGRFIKLTAARIYKVYANYSPIEYLSDDCLTPVSLRCLKRVAKKTLVLDMDETLITAWIQRQGDHRHSPPNVPHDFKFGISTAICKGDVYVYKRPHVDRFLNNVSRWYNLVVFTCGTEDYASPILDFLDKGRGILDKRFYRQHTIDVGGLRAKYISLCSPDMANILLLDNSSIACSFNAGNCIPISSYRIGQKDEALLELLPFLDALRFTRDVRSVLGKCTRFDCLTTLLESVAK</sequence>
<dbReference type="RefSeq" id="XP_017021174.1">
    <property type="nucleotide sequence ID" value="XM_017165685.3"/>
</dbReference>
<evidence type="ECO:0000313" key="2">
    <source>
        <dbReference type="Proteomes" id="UP001652661"/>
    </source>
</evidence>
<evidence type="ECO:0000259" key="1">
    <source>
        <dbReference type="PROSITE" id="PS50969"/>
    </source>
</evidence>
<organism evidence="2 3">
    <name type="scientific">Drosophila kikkawai</name>
    <name type="common">Fruit fly</name>
    <dbReference type="NCBI Taxonomy" id="30033"/>
    <lineage>
        <taxon>Eukaryota</taxon>
        <taxon>Metazoa</taxon>
        <taxon>Ecdysozoa</taxon>
        <taxon>Arthropoda</taxon>
        <taxon>Hexapoda</taxon>
        <taxon>Insecta</taxon>
        <taxon>Pterygota</taxon>
        <taxon>Neoptera</taxon>
        <taxon>Endopterygota</taxon>
        <taxon>Diptera</taxon>
        <taxon>Brachycera</taxon>
        <taxon>Muscomorpha</taxon>
        <taxon>Ephydroidea</taxon>
        <taxon>Drosophilidae</taxon>
        <taxon>Drosophila</taxon>
        <taxon>Sophophora</taxon>
    </lineage>
</organism>
<dbReference type="GeneID" id="108073896"/>
<feature type="domain" description="FCP1 homology" evidence="1">
    <location>
        <begin position="68"/>
        <end position="236"/>
    </location>
</feature>
<dbReference type="Proteomes" id="UP001652661">
    <property type="component" value="Chromosome 3L"/>
</dbReference>
<proteinExistence type="predicted"/>
<evidence type="ECO:0000313" key="3">
    <source>
        <dbReference type="RefSeq" id="XP_017021174.1"/>
    </source>
</evidence>
<accession>A0A6P4IBL5</accession>
<gene>
    <name evidence="3" type="primary">LOC108073896</name>
</gene>
<dbReference type="NCBIfam" id="TIGR02251">
    <property type="entry name" value="HIF-SF_euk"/>
    <property type="match status" value="1"/>
</dbReference>
<reference evidence="3" key="1">
    <citation type="submission" date="2025-08" db="UniProtKB">
        <authorList>
            <consortium name="RefSeq"/>
        </authorList>
    </citation>
    <scope>IDENTIFICATION</scope>
    <source>
        <strain evidence="3">14028-0561.14</strain>
        <tissue evidence="3">Whole fly</tissue>
    </source>
</reference>
<dbReference type="InterPro" id="IPR023214">
    <property type="entry name" value="HAD_sf"/>
</dbReference>
<dbReference type="InterPro" id="IPR036412">
    <property type="entry name" value="HAD-like_sf"/>
</dbReference>
<dbReference type="InterPro" id="IPR050365">
    <property type="entry name" value="TIM50"/>
</dbReference>
<dbReference type="PANTHER" id="PTHR12210">
    <property type="entry name" value="DULLARD PROTEIN PHOSPHATASE"/>
    <property type="match status" value="1"/>
</dbReference>
<dbReference type="CDD" id="cd07521">
    <property type="entry name" value="HAD_FCP1-like"/>
    <property type="match status" value="1"/>
</dbReference>
<dbReference type="InterPro" id="IPR011948">
    <property type="entry name" value="Dullard_phosphatase"/>
</dbReference>
<dbReference type="OrthoDB" id="277011at2759"/>
<dbReference type="InterPro" id="IPR004274">
    <property type="entry name" value="FCP1_dom"/>
</dbReference>